<dbReference type="Pfam" id="PF01885">
    <property type="entry name" value="PTS_2-RNA"/>
    <property type="match status" value="1"/>
</dbReference>
<proteinExistence type="inferred from homology"/>
<accession>A0A3B0XHT3</accession>
<dbReference type="PANTHER" id="PTHR12684">
    <property type="entry name" value="PUTATIVE PHOSPHOTRANSFERASE"/>
    <property type="match status" value="1"/>
</dbReference>
<gene>
    <name evidence="5" type="ORF">MNBD_GAMMA10-3278</name>
</gene>
<dbReference type="GO" id="GO:0000215">
    <property type="term" value="F:tRNA 2'-phosphotransferase activity"/>
    <property type="evidence" value="ECO:0007669"/>
    <property type="project" value="TreeGrafter"/>
</dbReference>
<dbReference type="InterPro" id="IPR002745">
    <property type="entry name" value="Ptrans_KptA/Tpt1"/>
</dbReference>
<dbReference type="GO" id="GO:0008033">
    <property type="term" value="P:tRNA processing"/>
    <property type="evidence" value="ECO:0007669"/>
    <property type="project" value="TreeGrafter"/>
</dbReference>
<dbReference type="EMBL" id="UOFJ01000297">
    <property type="protein sequence ID" value="VAW67855.1"/>
    <property type="molecule type" value="Genomic_DNA"/>
</dbReference>
<dbReference type="AlphaFoldDB" id="A0A3B0XHT3"/>
<keyword evidence="2 5" id="KW-0808">Transferase</keyword>
<dbReference type="Gene3D" id="3.20.170.30">
    <property type="match status" value="1"/>
</dbReference>
<reference evidence="5" key="1">
    <citation type="submission" date="2018-06" db="EMBL/GenBank/DDBJ databases">
        <authorList>
            <person name="Zhirakovskaya E."/>
        </authorList>
    </citation>
    <scope>NUCLEOTIDE SEQUENCE</scope>
</reference>
<evidence type="ECO:0000256" key="1">
    <source>
        <dbReference type="ARBA" id="ARBA00009836"/>
    </source>
</evidence>
<dbReference type="HAMAP" id="MF_00299">
    <property type="entry name" value="KptA"/>
    <property type="match status" value="1"/>
</dbReference>
<dbReference type="InterPro" id="IPR042081">
    <property type="entry name" value="RNA_2'-PTrans_C"/>
</dbReference>
<organism evidence="5">
    <name type="scientific">hydrothermal vent metagenome</name>
    <dbReference type="NCBI Taxonomy" id="652676"/>
    <lineage>
        <taxon>unclassified sequences</taxon>
        <taxon>metagenomes</taxon>
        <taxon>ecological metagenomes</taxon>
    </lineage>
</organism>
<sequence length="181" mass="20403">MDKRIIKTSKFMSLVLRHQPEVIGLELDECGWANIAELISQSGKYNKSLNLALIQQVVATNDKQRFSISEDGCFVRANQGHSIDVDLNLQPQCPPTTLYHGTATRFKQCIYEQGLVKRARQHVHLSATLETAISVGQRHGKPVVLLVAAEQMHQDGYSFYLSKNGVWLTQSVPVHYLSERE</sequence>
<comment type="similarity">
    <text evidence="1">Belongs to the KptA/TPT1 family.</text>
</comment>
<evidence type="ECO:0000256" key="4">
    <source>
        <dbReference type="ARBA" id="ARBA00025212"/>
    </source>
</evidence>
<dbReference type="InterPro" id="IPR022928">
    <property type="entry name" value="RNA_2'-PTrans_KptA"/>
</dbReference>
<evidence type="ECO:0000256" key="2">
    <source>
        <dbReference type="ARBA" id="ARBA00022679"/>
    </source>
</evidence>
<dbReference type="GO" id="GO:0003950">
    <property type="term" value="F:NAD+ poly-ADP-ribosyltransferase activity"/>
    <property type="evidence" value="ECO:0007669"/>
    <property type="project" value="InterPro"/>
</dbReference>
<dbReference type="PANTHER" id="PTHR12684:SF2">
    <property type="entry name" value="TRNA 2'-PHOSPHOTRANSFERASE 1"/>
    <property type="match status" value="1"/>
</dbReference>
<evidence type="ECO:0000313" key="5">
    <source>
        <dbReference type="EMBL" id="VAW67855.1"/>
    </source>
</evidence>
<name>A0A3B0XHT3_9ZZZZ</name>
<evidence type="ECO:0000256" key="3">
    <source>
        <dbReference type="ARBA" id="ARBA00023027"/>
    </source>
</evidence>
<protein>
    <submittedName>
        <fullName evidence="5">RNA:NAD 2'-phosphotransferase</fullName>
    </submittedName>
</protein>
<comment type="function">
    <text evidence="4">Removes the 2'-phosphate from RNA via an intermediate in which the phosphate is ADP-ribosylated by NAD followed by a presumed transesterification to release the RNA and generate ADP-ribose 1''-2''-cyclic phosphate (APPR&gt;P). May function as an ADP-ribosylase.</text>
</comment>
<dbReference type="Gene3D" id="1.10.10.970">
    <property type="entry name" value="RNA 2'-phosphotransferase, Tpt1/KptA family, N-terminal domain"/>
    <property type="match status" value="1"/>
</dbReference>
<dbReference type="InterPro" id="IPR042080">
    <property type="entry name" value="RNA_2'-PTrans_N"/>
</dbReference>
<keyword evidence="3" id="KW-0520">NAD</keyword>
<dbReference type="NCBIfam" id="NF002014">
    <property type="entry name" value="PRK00819.1-4"/>
    <property type="match status" value="1"/>
</dbReference>
<dbReference type="SUPFAM" id="SSF56399">
    <property type="entry name" value="ADP-ribosylation"/>
    <property type="match status" value="1"/>
</dbReference>